<dbReference type="PROSITE" id="PS50056">
    <property type="entry name" value="TYR_PHOSPHATASE_2"/>
    <property type="match status" value="1"/>
</dbReference>
<gene>
    <name evidence="2" type="ORF">AAFC00_006856</name>
</gene>
<proteinExistence type="predicted"/>
<dbReference type="InterPro" id="IPR026893">
    <property type="entry name" value="Tyr/Ser_Pase_IphP-type"/>
</dbReference>
<dbReference type="PANTHER" id="PTHR31126:SF1">
    <property type="entry name" value="TYROSINE SPECIFIC PROTEIN PHOSPHATASES DOMAIN-CONTAINING PROTEIN"/>
    <property type="match status" value="1"/>
</dbReference>
<name>A0ABR3PCL3_9PEZI</name>
<dbReference type="RefSeq" id="XP_069199750.1">
    <property type="nucleotide sequence ID" value="XM_069346872.1"/>
</dbReference>
<evidence type="ECO:0000313" key="2">
    <source>
        <dbReference type="EMBL" id="KAL1303475.1"/>
    </source>
</evidence>
<evidence type="ECO:0000313" key="3">
    <source>
        <dbReference type="Proteomes" id="UP001562354"/>
    </source>
</evidence>
<protein>
    <recommendedName>
        <fullName evidence="1">Tyrosine specific protein phosphatases domain-containing protein</fullName>
    </recommendedName>
</protein>
<dbReference type="Proteomes" id="UP001562354">
    <property type="component" value="Unassembled WGS sequence"/>
</dbReference>
<dbReference type="GeneID" id="95980555"/>
<dbReference type="NCBIfam" id="NF010496">
    <property type="entry name" value="PRK13915.1"/>
    <property type="match status" value="1"/>
</dbReference>
<keyword evidence="3" id="KW-1185">Reference proteome</keyword>
<accession>A0ABR3PCL3</accession>
<dbReference type="Gene3D" id="3.90.190.10">
    <property type="entry name" value="Protein tyrosine phosphatase superfamily"/>
    <property type="match status" value="1"/>
</dbReference>
<dbReference type="InterPro" id="IPR029044">
    <property type="entry name" value="Nucleotide-diphossugar_trans"/>
</dbReference>
<dbReference type="InterPro" id="IPR016130">
    <property type="entry name" value="Tyr_Pase_AS"/>
</dbReference>
<dbReference type="EMBL" id="JBFMKM010000010">
    <property type="protein sequence ID" value="KAL1303475.1"/>
    <property type="molecule type" value="Genomic_DNA"/>
</dbReference>
<sequence length="631" mass="69740">MAPVAISCENTIKNSNSNAFQDWLKERRFSHRDFDIDELATTVQRKRLVVTVIIPGKEVASTIGGVIEHTVRPLIEAKVVSHLFVVDANSVDGTGQVAADAGAQVIQRKDIAPELGSSRGKGDALWRGLLATKNLGDIVAFLDGDTADPSSAHLIGILGPLLLLEDISMVRACFDRPFKSASGEVRPHEGGRVTEILARPLLNMYWPDLAGFRQPLAGEFAARRELLEKLSFPVGYGVEIGTLIDTYSLIGLLGIAEVDVGQRQNAHKALRELTTMAKAILSTAEKRLHRGSFVMKNTEKMFLPWTDDFCDVDDTERPPIVDYFHSFRELSPSTGADNDFTCEQTHEENKRLKAQDVLYPSPPFVDIEGVRMFRDIGNKIVKRGLVFRSGDPSKITELGRKAFLKLGITKLFDLRSPIEVHNDVHSTKEVPHRKDSAAQFMEESRSTFALLLQDVERVAIPVFSDEDWLPEKREARLQEYATAAKGYAAAYQHTLKCGVSAFRPIFEHLAQDSPTPILVHCSAGKDRTGITAMLLMLLAGCDTSTIAKEYALNNLDSNMDWGSHATRRLLAQPGLAGNVAAVANVVQAREEYMVATIEMFDQVFGGIDTYMTDYLCFDTATVAKIRMNLCA</sequence>
<reference evidence="2 3" key="1">
    <citation type="submission" date="2024-07" db="EMBL/GenBank/DDBJ databases">
        <title>Draft sequence of the Neodothiora populina.</title>
        <authorList>
            <person name="Drown D.D."/>
            <person name="Schuette U.S."/>
            <person name="Buechlein A.B."/>
            <person name="Rusch D.R."/>
            <person name="Winton L.W."/>
            <person name="Adams G.A."/>
        </authorList>
    </citation>
    <scope>NUCLEOTIDE SEQUENCE [LARGE SCALE GENOMIC DNA]</scope>
    <source>
        <strain evidence="2 3">CPC 39397</strain>
    </source>
</reference>
<dbReference type="SUPFAM" id="SSF52799">
    <property type="entry name" value="(Phosphotyrosine protein) phosphatases II"/>
    <property type="match status" value="1"/>
</dbReference>
<dbReference type="Pfam" id="PF13350">
    <property type="entry name" value="Y_phosphatase3"/>
    <property type="match status" value="1"/>
</dbReference>
<dbReference type="PROSITE" id="PS00383">
    <property type="entry name" value="TYR_PHOSPHATASE_1"/>
    <property type="match status" value="1"/>
</dbReference>
<comment type="caution">
    <text evidence="2">The sequence shown here is derived from an EMBL/GenBank/DDBJ whole genome shotgun (WGS) entry which is preliminary data.</text>
</comment>
<evidence type="ECO:0000259" key="1">
    <source>
        <dbReference type="PROSITE" id="PS50056"/>
    </source>
</evidence>
<dbReference type="SUPFAM" id="SSF53448">
    <property type="entry name" value="Nucleotide-diphospho-sugar transferases"/>
    <property type="match status" value="1"/>
</dbReference>
<organism evidence="2 3">
    <name type="scientific">Neodothiora populina</name>
    <dbReference type="NCBI Taxonomy" id="2781224"/>
    <lineage>
        <taxon>Eukaryota</taxon>
        <taxon>Fungi</taxon>
        <taxon>Dikarya</taxon>
        <taxon>Ascomycota</taxon>
        <taxon>Pezizomycotina</taxon>
        <taxon>Dothideomycetes</taxon>
        <taxon>Dothideomycetidae</taxon>
        <taxon>Dothideales</taxon>
        <taxon>Dothioraceae</taxon>
        <taxon>Neodothiora</taxon>
    </lineage>
</organism>
<dbReference type="PANTHER" id="PTHR31126">
    <property type="entry name" value="TYROSINE-PROTEIN PHOSPHATASE"/>
    <property type="match status" value="1"/>
</dbReference>
<dbReference type="Gene3D" id="3.90.550.10">
    <property type="entry name" value="Spore Coat Polysaccharide Biosynthesis Protein SpsA, Chain A"/>
    <property type="match status" value="1"/>
</dbReference>
<dbReference type="InterPro" id="IPR029021">
    <property type="entry name" value="Prot-tyrosine_phosphatase-like"/>
</dbReference>
<feature type="domain" description="Tyrosine specific protein phosphatases" evidence="1">
    <location>
        <begin position="500"/>
        <end position="537"/>
    </location>
</feature>
<dbReference type="InterPro" id="IPR000387">
    <property type="entry name" value="Tyr_Pase_dom"/>
</dbReference>